<evidence type="ECO:0000256" key="15">
    <source>
        <dbReference type="ARBA" id="ARBA00023098"/>
    </source>
</evidence>
<keyword evidence="13 19" id="KW-0106">Calcium</keyword>
<comment type="function">
    <text evidence="20">Hydrolysis of phosphatidylcholine with phospholipase A2 (EC 3.1.1.4) and phospholipase A1 (EC 3.1.1.32) activities.</text>
</comment>
<dbReference type="PANTHER" id="PTHR40457">
    <property type="entry name" value="PHOSPHOLIPASE A1"/>
    <property type="match status" value="1"/>
</dbReference>
<protein>
    <recommendedName>
        <fullName evidence="7 20">Phospholipase A1</fullName>
        <ecNumber evidence="5 20">3.1.1.32</ecNumber>
        <ecNumber evidence="6 20">3.1.1.4</ecNumber>
    </recommendedName>
    <alternativeName>
        <fullName evidence="20">Phosphatidylcholine 1-acylhydrolase</fullName>
    </alternativeName>
</protein>
<keyword evidence="12 20" id="KW-0378">Hydrolase</keyword>
<dbReference type="CDD" id="cd00541">
    <property type="entry name" value="OMPLA"/>
    <property type="match status" value="1"/>
</dbReference>
<dbReference type="Gene3D" id="2.40.230.10">
    <property type="entry name" value="Phospholipase A1"/>
    <property type="match status" value="1"/>
</dbReference>
<evidence type="ECO:0000256" key="2">
    <source>
        <dbReference type="ARBA" id="ARBA00001604"/>
    </source>
</evidence>
<dbReference type="RefSeq" id="WP_014777857.1">
    <property type="nucleotide sequence ID" value="NC_018012.1"/>
</dbReference>
<evidence type="ECO:0000256" key="18">
    <source>
        <dbReference type="PIRSR" id="PIRSR603187-1"/>
    </source>
</evidence>
<keyword evidence="22" id="KW-1185">Reference proteome</keyword>
<dbReference type="GO" id="GO:0009279">
    <property type="term" value="C:cell outer membrane"/>
    <property type="evidence" value="ECO:0007669"/>
    <property type="project" value="UniProtKB-SubCell"/>
</dbReference>
<evidence type="ECO:0000313" key="22">
    <source>
        <dbReference type="Proteomes" id="UP000006062"/>
    </source>
</evidence>
<name>I3Y8R2_THIV6</name>
<dbReference type="eggNOG" id="COG2829">
    <property type="taxonomic scope" value="Bacteria"/>
</dbReference>
<keyword evidence="14 20" id="KW-0442">Lipid degradation</keyword>
<comment type="subcellular location">
    <subcellularLocation>
        <location evidence="20">Cell outer membrane</location>
        <topology evidence="20">Multi-pass membrane protein</topology>
    </subcellularLocation>
    <text evidence="20">One of the very few enzymes located there.</text>
</comment>
<dbReference type="PANTHER" id="PTHR40457:SF1">
    <property type="entry name" value="PHOSPHOLIPASE A1"/>
    <property type="match status" value="1"/>
</dbReference>
<evidence type="ECO:0000256" key="19">
    <source>
        <dbReference type="PIRSR" id="PIRSR603187-2"/>
    </source>
</evidence>
<keyword evidence="10 19" id="KW-0479">Metal-binding</keyword>
<dbReference type="GO" id="GO:0008970">
    <property type="term" value="F:phospholipase A1 activity"/>
    <property type="evidence" value="ECO:0007669"/>
    <property type="project" value="UniProtKB-EC"/>
</dbReference>
<evidence type="ECO:0000256" key="6">
    <source>
        <dbReference type="ARBA" id="ARBA00013278"/>
    </source>
</evidence>
<dbReference type="OrthoDB" id="188433at2"/>
<feature type="chain" id="PRO_5019614654" description="Phospholipase A1" evidence="20">
    <location>
        <begin position="26"/>
        <end position="358"/>
    </location>
</feature>
<dbReference type="STRING" id="765911.Thivi_1372"/>
<evidence type="ECO:0000256" key="12">
    <source>
        <dbReference type="ARBA" id="ARBA00022801"/>
    </source>
</evidence>
<keyword evidence="17 20" id="KW-0998">Cell outer membrane</keyword>
<feature type="binding site" description="in dimeric form" evidence="19">
    <location>
        <position position="232"/>
    </location>
    <ligand>
        <name>Ca(2+)</name>
        <dbReference type="ChEBI" id="CHEBI:29108"/>
        <label>1</label>
    </ligand>
</feature>
<dbReference type="EC" id="3.1.1.4" evidence="6 20"/>
<evidence type="ECO:0000256" key="10">
    <source>
        <dbReference type="ARBA" id="ARBA00022723"/>
    </source>
</evidence>
<dbReference type="Pfam" id="PF02253">
    <property type="entry name" value="PLA1"/>
    <property type="match status" value="1"/>
</dbReference>
<comment type="subunit">
    <text evidence="4 20">Homodimer; dimerization is reversible, and the dimeric form is the active one.</text>
</comment>
<dbReference type="AlphaFoldDB" id="I3Y8R2"/>
<dbReference type="Proteomes" id="UP000006062">
    <property type="component" value="Chromosome"/>
</dbReference>
<evidence type="ECO:0000256" key="8">
    <source>
        <dbReference type="ARBA" id="ARBA00022452"/>
    </source>
</evidence>
<evidence type="ECO:0000313" key="21">
    <source>
        <dbReference type="EMBL" id="AFL73380.1"/>
    </source>
</evidence>
<dbReference type="PRINTS" id="PR01486">
    <property type="entry name" value="PHPHLIPASEA1"/>
</dbReference>
<comment type="similarity">
    <text evidence="3 20">Belongs to the phospholipase A1 family.</text>
</comment>
<feature type="binding site" description="in dimeric form" evidence="19">
    <location>
        <position position="237"/>
    </location>
    <ligand>
        <name>Ca(2+)</name>
        <dbReference type="ChEBI" id="CHEBI:29108"/>
        <label>1</label>
    </ligand>
</feature>
<feature type="binding site" description="in dimeric form" evidence="19">
    <location>
        <position position="191"/>
    </location>
    <ligand>
        <name>Ca(2+)</name>
        <dbReference type="ChEBI" id="CHEBI:29108"/>
        <label>1</label>
    </ligand>
</feature>
<dbReference type="GO" id="GO:0016042">
    <property type="term" value="P:lipid catabolic process"/>
    <property type="evidence" value="ECO:0007669"/>
    <property type="project" value="UniProtKB-KW"/>
</dbReference>
<evidence type="ECO:0000256" key="1">
    <source>
        <dbReference type="ARBA" id="ARBA00000111"/>
    </source>
</evidence>
<dbReference type="EC" id="3.1.1.32" evidence="5 20"/>
<comment type="cofactor">
    <cofactor evidence="20">
        <name>Ca(2+)</name>
        <dbReference type="ChEBI" id="CHEBI:29108"/>
    </cofactor>
    <text evidence="20">Binds 1 Ca(2+) ion per monomer. In the dimeric form the Ca(2+) is bound by different amino acids with binding of each Ca(2+) shared with ligands coming from each monomer. The Ca(2+) ion may have a role in catalysis.</text>
</comment>
<keyword evidence="8" id="KW-1134">Transmembrane beta strand</keyword>
<dbReference type="InterPro" id="IPR003187">
    <property type="entry name" value="PLipase_A1"/>
</dbReference>
<comment type="catalytic activity">
    <reaction evidence="2 20">
        <text>a 1,2-diacyl-sn-glycero-3-phosphocholine + H2O = a 1-acyl-sn-glycero-3-phosphocholine + a fatty acid + H(+)</text>
        <dbReference type="Rhea" id="RHEA:15801"/>
        <dbReference type="ChEBI" id="CHEBI:15377"/>
        <dbReference type="ChEBI" id="CHEBI:15378"/>
        <dbReference type="ChEBI" id="CHEBI:28868"/>
        <dbReference type="ChEBI" id="CHEBI:57643"/>
        <dbReference type="ChEBI" id="CHEBI:58168"/>
        <dbReference type="EC" id="3.1.1.4"/>
    </reaction>
</comment>
<dbReference type="HOGENOM" id="CLU_045813_0_0_6"/>
<evidence type="ECO:0000256" key="7">
    <source>
        <dbReference type="ARBA" id="ARBA00021726"/>
    </source>
</evidence>
<comment type="catalytic activity">
    <reaction evidence="1 20">
        <text>a 1,2-diacyl-sn-glycero-3-phosphocholine + H2O = a 2-acyl-sn-glycero-3-phosphocholine + a fatty acid + H(+)</text>
        <dbReference type="Rhea" id="RHEA:18689"/>
        <dbReference type="ChEBI" id="CHEBI:15377"/>
        <dbReference type="ChEBI" id="CHEBI:15378"/>
        <dbReference type="ChEBI" id="CHEBI:28868"/>
        <dbReference type="ChEBI" id="CHEBI:57643"/>
        <dbReference type="ChEBI" id="CHEBI:57875"/>
        <dbReference type="EC" id="3.1.1.32"/>
    </reaction>
</comment>
<keyword evidence="15 20" id="KW-0443">Lipid metabolism</keyword>
<dbReference type="GO" id="GO:0005509">
    <property type="term" value="F:calcium ion binding"/>
    <property type="evidence" value="ECO:0007669"/>
    <property type="project" value="TreeGrafter"/>
</dbReference>
<feature type="signal peptide" evidence="20">
    <location>
        <begin position="1"/>
        <end position="25"/>
    </location>
</feature>
<organism evidence="21 22">
    <name type="scientific">Thiocystis violascens (strain ATCC 17096 / DSM 198 / 6111)</name>
    <name type="common">Chromatium violascens</name>
    <dbReference type="NCBI Taxonomy" id="765911"/>
    <lineage>
        <taxon>Bacteria</taxon>
        <taxon>Pseudomonadati</taxon>
        <taxon>Pseudomonadota</taxon>
        <taxon>Gammaproteobacteria</taxon>
        <taxon>Chromatiales</taxon>
        <taxon>Chromatiaceae</taxon>
        <taxon>Thiocystis</taxon>
    </lineage>
</organism>
<feature type="active site" description="Nucleophile" evidence="18">
    <location>
        <position position="229"/>
    </location>
</feature>
<keyword evidence="11 20" id="KW-0732">Signal</keyword>
<keyword evidence="16" id="KW-0472">Membrane</keyword>
<evidence type="ECO:0000256" key="13">
    <source>
        <dbReference type="ARBA" id="ARBA00022837"/>
    </source>
</evidence>
<dbReference type="GO" id="GO:0004623">
    <property type="term" value="F:phospholipase A2 activity"/>
    <property type="evidence" value="ECO:0007669"/>
    <property type="project" value="UniProtKB-EC"/>
</dbReference>
<evidence type="ECO:0000256" key="17">
    <source>
        <dbReference type="ARBA" id="ARBA00023237"/>
    </source>
</evidence>
<evidence type="ECO:0000256" key="16">
    <source>
        <dbReference type="ARBA" id="ARBA00023136"/>
    </source>
</evidence>
<evidence type="ECO:0000256" key="20">
    <source>
        <dbReference type="RuleBase" id="RU366027"/>
    </source>
</evidence>
<dbReference type="SUPFAM" id="SSF56931">
    <property type="entry name" value="Outer membrane phospholipase A (OMPLA)"/>
    <property type="match status" value="1"/>
</dbReference>
<evidence type="ECO:0000256" key="3">
    <source>
        <dbReference type="ARBA" id="ARBA00010525"/>
    </source>
</evidence>
<dbReference type="EMBL" id="CP003154">
    <property type="protein sequence ID" value="AFL73380.1"/>
    <property type="molecule type" value="Genomic_DNA"/>
</dbReference>
<gene>
    <name evidence="21" type="ordered locus">Thivi_1372</name>
</gene>
<evidence type="ECO:0000256" key="4">
    <source>
        <dbReference type="ARBA" id="ARBA00011702"/>
    </source>
</evidence>
<accession>I3Y8R2</accession>
<evidence type="ECO:0000256" key="11">
    <source>
        <dbReference type="ARBA" id="ARBA00022729"/>
    </source>
</evidence>
<feature type="binding site" description="in dimeric form" evidence="19">
    <location>
        <position position="272"/>
    </location>
    <ligand>
        <name>Ca(2+)</name>
        <dbReference type="ChEBI" id="CHEBI:29108"/>
        <label>1</label>
    </ligand>
</feature>
<evidence type="ECO:0000256" key="5">
    <source>
        <dbReference type="ARBA" id="ARBA00013179"/>
    </source>
</evidence>
<feature type="active site" description="Proton acceptor" evidence="18">
    <location>
        <position position="227"/>
    </location>
</feature>
<dbReference type="KEGG" id="tvi:Thivi_1372"/>
<evidence type="ECO:0000256" key="14">
    <source>
        <dbReference type="ARBA" id="ARBA00022963"/>
    </source>
</evidence>
<sequence>MTNPLSRHRSATLLAAMLGIVPALGAPAFARTPPPGIGDCAAITSDRERLACYDRVSASVAAAAPDQEPERAAMMAPAASASVASFDKEASTPTSSIDAAWGFAPDSERYTIAFHRPNYLQFARYSSRPNNAPFQTLFATTQDPDVELDSAEARFQISFKARLWTTENRRFGIWAAYTQQSQWQVYNDEVSRPFRENNYMPELMASFRPNVEFGGFHWRLFNFGYTHQSNGRADPISRSWDRLIAEFGIERGNFALLIRPWYRFEEDEGDDDNPDILDYYGHGDVTAIYKWHGHSFSLMGRGNLETDKGAAQFSWTTPPLLGPLRGYVQAFTGYGDSLIDYNWKQNAIGIGVTLNDQL</sequence>
<keyword evidence="9" id="KW-0812">Transmembrane</keyword>
<reference evidence="21 22" key="1">
    <citation type="submission" date="2012-06" db="EMBL/GenBank/DDBJ databases">
        <title>Complete sequence of Thiocystis violascens DSM 198.</title>
        <authorList>
            <consortium name="US DOE Joint Genome Institute"/>
            <person name="Lucas S."/>
            <person name="Han J."/>
            <person name="Lapidus A."/>
            <person name="Cheng J.-F."/>
            <person name="Goodwin L."/>
            <person name="Pitluck S."/>
            <person name="Peters L."/>
            <person name="Ovchinnikova G."/>
            <person name="Teshima H."/>
            <person name="Detter J.C."/>
            <person name="Han C."/>
            <person name="Tapia R."/>
            <person name="Land M."/>
            <person name="Hauser L."/>
            <person name="Kyrpides N."/>
            <person name="Ivanova N."/>
            <person name="Pagani I."/>
            <person name="Vogl K."/>
            <person name="Liu Z."/>
            <person name="Frigaard N.-U."/>
            <person name="Bryant D."/>
            <person name="Woyke T."/>
        </authorList>
    </citation>
    <scope>NUCLEOTIDE SEQUENCE [LARGE SCALE GENOMIC DNA]</scope>
    <source>
        <strain evidence="22">ATCC 17096 / DSM 198 / 6111</strain>
    </source>
</reference>
<dbReference type="InterPro" id="IPR036541">
    <property type="entry name" value="PLipase_A1_sf"/>
</dbReference>
<evidence type="ECO:0000256" key="9">
    <source>
        <dbReference type="ARBA" id="ARBA00022692"/>
    </source>
</evidence>
<proteinExistence type="inferred from homology"/>